<evidence type="ECO:0000313" key="2">
    <source>
        <dbReference type="Proteomes" id="UP000688137"/>
    </source>
</evidence>
<keyword evidence="2" id="KW-1185">Reference proteome</keyword>
<dbReference type="OMA" id="WVELNHR"/>
<reference evidence="1" key="1">
    <citation type="submission" date="2021-01" db="EMBL/GenBank/DDBJ databases">
        <authorList>
            <consortium name="Genoscope - CEA"/>
            <person name="William W."/>
        </authorList>
    </citation>
    <scope>NUCLEOTIDE SEQUENCE</scope>
</reference>
<dbReference type="PANTHER" id="PTHR33706">
    <property type="entry name" value="MORN VARIANT REPEAT PROTEIN"/>
    <property type="match status" value="1"/>
</dbReference>
<protein>
    <submittedName>
        <fullName evidence="1">Uncharacterized protein</fullName>
    </submittedName>
</protein>
<name>A0A8S1NZN4_PARPR</name>
<organism evidence="1 2">
    <name type="scientific">Paramecium primaurelia</name>
    <dbReference type="NCBI Taxonomy" id="5886"/>
    <lineage>
        <taxon>Eukaryota</taxon>
        <taxon>Sar</taxon>
        <taxon>Alveolata</taxon>
        <taxon>Ciliophora</taxon>
        <taxon>Intramacronucleata</taxon>
        <taxon>Oligohymenophorea</taxon>
        <taxon>Peniculida</taxon>
        <taxon>Parameciidae</taxon>
        <taxon>Paramecium</taxon>
    </lineage>
</organism>
<sequence length="834" mass="96860">MNCPIHPYNELSVICIAPHNCQRKFCSECQYEHGGNMDQYFPLDLFQTQLKQKASQYKLDDDQKQVKQHREFKILLANTQIQLKTQFSELNQSIQSINNTLKKKAQVYLNLINPQFSLSESSYSDLDIMVNILQGDVLDQWQLQKEHYFNYIDKLKASLKFEIDKFTSLINQKASEIMQEEKMYKLEGLKKQGQILKKTNFDIHYTQQRETKYIYQGEILYSFQQYDLLSKPQINTNLEQIKHLQWTGEKGKNEKKNGLWSMKWKGENCNGCGGEYSLDGMKRGKWKEIIKNYYDNAKVYEVGEYINDIKRRTWKYIYNDQEIGGGEYNQLGQKDGKWIELSEGFNNKSQVIYNGQYKNNKKVGQWNSVAQGQQVGGGSYDEKGNELKIGWWVELNHRFSDYSQVFYIGEYKNGYQIGKWTTWWYIYGENKEIGGGSYDQGNNGIKIGKWIELSDEFSHLSQVTYHGEYKQGKKIDRWNTMYRKVNDLNWISIGGGSFDEQGYGIKIGKWVELIDGFGLNGQVTYIGEYINGKKVGRWNITFNGQQIGGGSYDEVCDEMKIGRWIELSDGFWDQSQVVYEGEYKKDKKVGKWDIIYYKDRVKQQIGYGSYDDDGLKIGKWVELNDQFQNCSQILHIGHFKKGRKIGRWDIADEGQLIGGGTYDEQNENMKIGQWVELYDGLQNSLQVFYKGEYKNGCKVGKWDISVWGKNIGGGAYDEQSNGMKIGEWIELSDGFSLLQQVLYKGEYKNSIKIGRWDIMYKAVLVNEFKKIGGGSYDKDQDGIKIGKWIELIDGFGLNGLNTISGEYINGKKQGIWVVVDIFKNEKLSEKNYGN</sequence>
<dbReference type="EMBL" id="CAJJDM010000104">
    <property type="protein sequence ID" value="CAD8096291.1"/>
    <property type="molecule type" value="Genomic_DNA"/>
</dbReference>
<dbReference type="PANTHER" id="PTHR33706:SF1">
    <property type="entry name" value="TPR REPEAT PROTEIN"/>
    <property type="match status" value="1"/>
</dbReference>
<accession>A0A8S1NZN4</accession>
<dbReference type="Proteomes" id="UP000688137">
    <property type="component" value="Unassembled WGS sequence"/>
</dbReference>
<proteinExistence type="predicted"/>
<dbReference type="AlphaFoldDB" id="A0A8S1NZN4"/>
<comment type="caution">
    <text evidence="1">The sequence shown here is derived from an EMBL/GenBank/DDBJ whole genome shotgun (WGS) entry which is preliminary data.</text>
</comment>
<gene>
    <name evidence="1" type="ORF">PPRIM_AZ9-3.1.T1010017</name>
</gene>
<evidence type="ECO:0000313" key="1">
    <source>
        <dbReference type="EMBL" id="CAD8096291.1"/>
    </source>
</evidence>